<protein>
    <submittedName>
        <fullName evidence="1">Uncharacterized protein</fullName>
    </submittedName>
</protein>
<organism evidence="1">
    <name type="scientific">Paraconexibacter sp. AEG42_29</name>
    <dbReference type="NCBI Taxonomy" id="2997339"/>
    <lineage>
        <taxon>Bacteria</taxon>
        <taxon>Bacillati</taxon>
        <taxon>Actinomycetota</taxon>
        <taxon>Thermoleophilia</taxon>
        <taxon>Solirubrobacterales</taxon>
        <taxon>Paraconexibacteraceae</taxon>
        <taxon>Paraconexibacter</taxon>
    </lineage>
</organism>
<proteinExistence type="predicted"/>
<evidence type="ECO:0000313" key="1">
    <source>
        <dbReference type="EMBL" id="XAY07153.1"/>
    </source>
</evidence>
<dbReference type="RefSeq" id="WP_354698359.1">
    <property type="nucleotide sequence ID" value="NZ_CP114014.1"/>
</dbReference>
<dbReference type="KEGG" id="parq:DSM112329_04033"/>
<name>A0AAU7AZT2_9ACTN</name>
<accession>A0AAU7AZT2</accession>
<reference evidence="1" key="1">
    <citation type="submission" date="2022-12" db="EMBL/GenBank/DDBJ databases">
        <title>Paraconexibacter alkalitolerans sp. nov. and Baekduia alba sp. nov., isolated from soil and emended description of the genera Paraconexibacter (Chun et al., 2020) and Baekduia (An et al., 2020).</title>
        <authorList>
            <person name="Vieira S."/>
            <person name="Huber K.J."/>
            <person name="Geppert A."/>
            <person name="Wolf J."/>
            <person name="Neumann-Schaal M."/>
            <person name="Muesken M."/>
            <person name="Overmann J."/>
        </authorList>
    </citation>
    <scope>NUCLEOTIDE SEQUENCE</scope>
    <source>
        <strain evidence="1">AEG42_29</strain>
    </source>
</reference>
<sequence>MEPLAGIAAADAVLGRPFPLPAVALPLARWVEVRQLDAGAEVEWNLDDSRAGAAGRLALYAGTAAAPPQLDQQTTEHVTTPQGWTVTHAPLVAAQPSLRPVVEVTWSAGGLHLRLTAQGPWALADVLRIAASVG</sequence>
<dbReference type="AlphaFoldDB" id="A0AAU7AZT2"/>
<gene>
    <name evidence="1" type="ORF">DSM112329_04033</name>
</gene>
<dbReference type="EMBL" id="CP114014">
    <property type="protein sequence ID" value="XAY07153.1"/>
    <property type="molecule type" value="Genomic_DNA"/>
</dbReference>